<dbReference type="Proteomes" id="UP000765509">
    <property type="component" value="Unassembled WGS sequence"/>
</dbReference>
<sequence>MEINKNTTLTAELLNPKYSKEIFCTLDVPAERSRMIIEFLCPECTGMKAKNNESQCAPNSPDHQSDPDKLDILHHLNKVPMESTQVFTGSDEDEELNYLQNLHPVGKVFSHLSLFPPSTSFFLCYGYYPASLPIRKFPTTITMSSAAVSRASSPSEVAATTQASLSEAPTNPKRSWVWLYFTDLTNGSVECQVANKSGTLCQKRLKRDRTGSTKSMSDHLNALHCLTNPSRSLQVVAHLINILKMSDPSRLFPQKR</sequence>
<name>A0A9Q3EVM2_9BASI</name>
<proteinExistence type="predicted"/>
<dbReference type="OrthoDB" id="3264316at2759"/>
<keyword evidence="2" id="KW-1185">Reference proteome</keyword>
<protein>
    <recommendedName>
        <fullName evidence="3">BED-type domain-containing protein</fullName>
    </recommendedName>
</protein>
<accession>A0A9Q3EVM2</accession>
<evidence type="ECO:0008006" key="3">
    <source>
        <dbReference type="Google" id="ProtNLM"/>
    </source>
</evidence>
<organism evidence="1 2">
    <name type="scientific">Austropuccinia psidii MF-1</name>
    <dbReference type="NCBI Taxonomy" id="1389203"/>
    <lineage>
        <taxon>Eukaryota</taxon>
        <taxon>Fungi</taxon>
        <taxon>Dikarya</taxon>
        <taxon>Basidiomycota</taxon>
        <taxon>Pucciniomycotina</taxon>
        <taxon>Pucciniomycetes</taxon>
        <taxon>Pucciniales</taxon>
        <taxon>Sphaerophragmiaceae</taxon>
        <taxon>Austropuccinia</taxon>
    </lineage>
</organism>
<comment type="caution">
    <text evidence="1">The sequence shown here is derived from an EMBL/GenBank/DDBJ whole genome shotgun (WGS) entry which is preliminary data.</text>
</comment>
<evidence type="ECO:0000313" key="2">
    <source>
        <dbReference type="Proteomes" id="UP000765509"/>
    </source>
</evidence>
<dbReference type="AlphaFoldDB" id="A0A9Q3EVM2"/>
<dbReference type="EMBL" id="AVOT02031184">
    <property type="protein sequence ID" value="MBW0524642.1"/>
    <property type="molecule type" value="Genomic_DNA"/>
</dbReference>
<reference evidence="1" key="1">
    <citation type="submission" date="2021-03" db="EMBL/GenBank/DDBJ databases">
        <title>Draft genome sequence of rust myrtle Austropuccinia psidii MF-1, a brazilian biotype.</title>
        <authorList>
            <person name="Quecine M.C."/>
            <person name="Pachon D.M.R."/>
            <person name="Bonatelli M.L."/>
            <person name="Correr F.H."/>
            <person name="Franceschini L.M."/>
            <person name="Leite T.F."/>
            <person name="Margarido G.R.A."/>
            <person name="Almeida C.A."/>
            <person name="Ferrarezi J.A."/>
            <person name="Labate C.A."/>
        </authorList>
    </citation>
    <scope>NUCLEOTIDE SEQUENCE</scope>
    <source>
        <strain evidence="1">MF-1</strain>
    </source>
</reference>
<gene>
    <name evidence="1" type="ORF">O181_064357</name>
</gene>
<evidence type="ECO:0000313" key="1">
    <source>
        <dbReference type="EMBL" id="MBW0524642.1"/>
    </source>
</evidence>